<evidence type="ECO:0008006" key="4">
    <source>
        <dbReference type="Google" id="ProtNLM"/>
    </source>
</evidence>
<feature type="coiled-coil region" evidence="1">
    <location>
        <begin position="135"/>
        <end position="162"/>
    </location>
</feature>
<dbReference type="EMBL" id="JAHBBH010000013">
    <property type="protein sequence ID" value="MBW3092508.1"/>
    <property type="molecule type" value="Genomic_DNA"/>
</dbReference>
<evidence type="ECO:0000313" key="3">
    <source>
        <dbReference type="Proteomes" id="UP000700815"/>
    </source>
</evidence>
<comment type="caution">
    <text evidence="2">The sequence shown here is derived from an EMBL/GenBank/DDBJ whole genome shotgun (WGS) entry which is preliminary data.</text>
</comment>
<evidence type="ECO:0000256" key="1">
    <source>
        <dbReference type="SAM" id="Coils"/>
    </source>
</evidence>
<reference evidence="2 3" key="1">
    <citation type="submission" date="2021-05" db="EMBL/GenBank/DDBJ databases">
        <title>Phylogenetic classification of ten novel species belonging to the genus Bifidobacterium comprising B. colchicus sp. nov., B. abeli sp. nov., B. bicoloris sp. nov., B. guerezis sp. nov., B. rosaliae sp. nov., B. santillanensis sp. nov., B. argentati sp. nov., B. amazzoni sp. nov., B. pluviali sp. nov., and B. pinnaculum sp. nov.</title>
        <authorList>
            <person name="Lugli G.A."/>
            <person name="Ruiz Garcia L."/>
            <person name="Margolles A."/>
            <person name="Ventura M."/>
        </authorList>
    </citation>
    <scope>NUCLEOTIDE SEQUENCE [LARGE SCALE GENOMIC DNA]</scope>
    <source>
        <strain evidence="2 3">82T10</strain>
    </source>
</reference>
<proteinExistence type="predicted"/>
<gene>
    <name evidence="2" type="ORF">KIH79_06025</name>
</gene>
<dbReference type="InterPro" id="IPR046929">
    <property type="entry name" value="HTH_Tnp"/>
</dbReference>
<evidence type="ECO:0000313" key="2">
    <source>
        <dbReference type="EMBL" id="MBW3092508.1"/>
    </source>
</evidence>
<name>A0ABS6WEQ8_9BIFI</name>
<accession>A0ABS6WEQ8</accession>
<sequence>MADSQDVARDASGRRLRFTDEQRAYLESLPAVVSVSGNRIAFHQWFREDFLRRVDAGEGPVAIFRAAGLDPSIVGYKRIERCTSRWRHEREKAVQDGVVDEGLVQAPSGSVSDAPVSVPGSAANLLPLDVCNRMLVQQANYIDRLEAENADLKRQIQELQVMLVSKVTVS</sequence>
<protein>
    <recommendedName>
        <fullName evidence="4">Transposase</fullName>
    </recommendedName>
</protein>
<keyword evidence="3" id="KW-1185">Reference proteome</keyword>
<dbReference type="Proteomes" id="UP000700815">
    <property type="component" value="Unassembled WGS sequence"/>
</dbReference>
<dbReference type="Pfam" id="PF20310">
    <property type="entry name" value="HTH_Tnp_2"/>
    <property type="match status" value="1"/>
</dbReference>
<organism evidence="2 3">
    <name type="scientific">Bifidobacterium miconis</name>
    <dbReference type="NCBI Taxonomy" id="2834435"/>
    <lineage>
        <taxon>Bacteria</taxon>
        <taxon>Bacillati</taxon>
        <taxon>Actinomycetota</taxon>
        <taxon>Actinomycetes</taxon>
        <taxon>Bifidobacteriales</taxon>
        <taxon>Bifidobacteriaceae</taxon>
        <taxon>Bifidobacterium</taxon>
    </lineage>
</organism>
<dbReference type="RefSeq" id="WP_219058583.1">
    <property type="nucleotide sequence ID" value="NZ_JAHBBH010000013.1"/>
</dbReference>
<keyword evidence="1" id="KW-0175">Coiled coil</keyword>